<evidence type="ECO:0000256" key="6">
    <source>
        <dbReference type="ARBA" id="ARBA00023194"/>
    </source>
</evidence>
<keyword evidence="3" id="KW-0596">Phosphopantetheine</keyword>
<feature type="domain" description="Carrier" evidence="8">
    <location>
        <begin position="956"/>
        <end position="1030"/>
    </location>
</feature>
<evidence type="ECO:0000259" key="8">
    <source>
        <dbReference type="PROSITE" id="PS50075"/>
    </source>
</evidence>
<dbReference type="Gene3D" id="1.10.1200.10">
    <property type="entry name" value="ACP-like"/>
    <property type="match status" value="1"/>
</dbReference>
<dbReference type="CDD" id="cd19534">
    <property type="entry name" value="E_NRPS"/>
    <property type="match status" value="1"/>
</dbReference>
<comment type="caution">
    <text evidence="9">The sequence shown here is derived from an EMBL/GenBank/DDBJ whole genome shotgun (WGS) entry which is preliminary data.</text>
</comment>
<dbReference type="SUPFAM" id="SSF56801">
    <property type="entry name" value="Acetyl-CoA synthetase-like"/>
    <property type="match status" value="1"/>
</dbReference>
<dbReference type="OrthoDB" id="9765680at2"/>
<dbReference type="RefSeq" id="WP_137028438.1">
    <property type="nucleotide sequence ID" value="NZ_SZNK01000001.1"/>
</dbReference>
<gene>
    <name evidence="9" type="ORF">E8L90_06090</name>
</gene>
<sequence>MFIPVYYPLSHPQKRIWFIEKFYPHTSMYNIGGLVHIHGKVNFSVLEEAIQLFIKKNEGLRLQITEQEGEPSQYVMPYVKHKLPYLDFSRKTDPMKAADEWAEIEFQTGFQINNTPLFDFALLHISEDHNAYFVKLHHIVSDGWTILIMTNQISTFYMQLLRGEQVDGSITSTYLHYLEQEQNYLTSSRYEKDKAYWNERLSNFPRAFLSRSSDSVAGKRLRFYLEADTAHSVYEFLQTRKCSLNSLFVAIVFIYLAKTTREDDIIIGVPVLNRSGVKEKNIVGMFTSNMPFRGTINQTISVAEWINEVQADMYQSLFHQKYPYDLFVQDLQLTQQGYDHLFQWCVNYYNTKLNNELDGAPIENEEFYSGNQNYSLQLVIKEWSGTDKLELQWDYKTSDYTEKEINRMFRQMVNLLKQAIAQPDKPIKSLQLLSEEERQELIYNRNQTVAPYPHEPVHFLFEHQAAATPEATSVIFQGQTVSYEKLNNRSNQLAHTLRNKGVGRGSLVGLMSSHSIETIVGILAVLKAGGAYVPIDPTYPLERINYLLNDSGTALILTNMCIPEGVTFKGDVVNLVDDSLYSSNCTNLDHVNELSDPVYVIYTSGSTGNPKGTIIEHHGLINYISWASKTYIRSADDVFGLYSSLAFDLTVTSIFTPLINGNGIAIYPEDKQEFILHRILREKVATIIKLTPAHLSLIKNQDNRGSTIHTLIVGGEDLKAALAHDVTKSFGGHVKIFNEYGPTETVVGCMFHRYDPALDMGPSVSIGKPIANVQIYLLDANLQPVPDGGTGEIYISGDGVAKGYLNRPELTSERFILNPFRQGSRMYKTGDLAIRQEHGSMFYLGRSDTQVKIKGYRIETGEIENRLLQYPGVRDAVVIDCIDTQGNKYLISYLVMEQVVSAVTLKNYLAESMPSYMIPAYFVLIDEIPLTPNGKVNRNNLPDPTTIEAVSLDQPVTNQVIADKLLIIMRDVLQIEELSIRDNFFLLGGDSIKAIRIVAKLRAEGLHVQVKDILSYPVLAEIAATIDAKQPNIAEQAPAEGVSKPLPISEWFFQQDFVDPHHWNQSVLLTMKQAVSPDALTRAFRQLIVQHDTLRLVFDPAQQALAYDASLLKAEVPIETQDLSGFDTEAQKRERQQHAEATKASLHLEKGFLFRIMLFNLGQGTQQLLITAHHLIIDAVSWRILLEDLTTLLEAMKQGHIGKLPAKSHSVQAWADALADYSQTQHMLAAEQAYWQSVLTGPSIAFPTDHNHDIHELAQCETISAELSQDLTRQLTGEANKAYNTHANDLLITALAAAIDHFIQKGEVMIELEGHGREPLFDHIDLSRTIGWFTCMYPVRLQVSTTDPSTLIKSIKEQLRQIPQKGIGYGILKYLSKTITYDTHSLVRFNYLGDSNISNEWFTLSDKSHGAESSLSNHITSLIDINAVITDSVLTIRLVYSRNNFTSSTMERFLAIFLQKIEEIVNYCCGKENTEFTPCDFNTVELSQDELDGLFE</sequence>
<dbReference type="Pfam" id="PF00668">
    <property type="entry name" value="Condensation"/>
    <property type="match status" value="2"/>
</dbReference>
<dbReference type="Gene3D" id="3.30.559.30">
    <property type="entry name" value="Nonribosomal peptide synthetase, condensation domain"/>
    <property type="match status" value="2"/>
</dbReference>
<organism evidence="9 10">
    <name type="scientific">Brevibacillus antibioticus</name>
    <dbReference type="NCBI Taxonomy" id="2570228"/>
    <lineage>
        <taxon>Bacteria</taxon>
        <taxon>Bacillati</taxon>
        <taxon>Bacillota</taxon>
        <taxon>Bacilli</taxon>
        <taxon>Bacillales</taxon>
        <taxon>Paenibacillaceae</taxon>
        <taxon>Brevibacillus</taxon>
    </lineage>
</organism>
<dbReference type="PANTHER" id="PTHR45398">
    <property type="match status" value="1"/>
</dbReference>
<dbReference type="InterPro" id="IPR045851">
    <property type="entry name" value="AMP-bd_C_sf"/>
</dbReference>
<dbReference type="SUPFAM" id="SSF52777">
    <property type="entry name" value="CoA-dependent acyltransferases"/>
    <property type="match status" value="4"/>
</dbReference>
<evidence type="ECO:0000313" key="9">
    <source>
        <dbReference type="EMBL" id="TKI55059.1"/>
    </source>
</evidence>
<dbReference type="InterPro" id="IPR009081">
    <property type="entry name" value="PP-bd_ACP"/>
</dbReference>
<dbReference type="FunFam" id="2.30.38.10:FF:000001">
    <property type="entry name" value="Non-ribosomal peptide synthetase PvdI"/>
    <property type="match status" value="1"/>
</dbReference>
<dbReference type="GO" id="GO:0017000">
    <property type="term" value="P:antibiotic biosynthetic process"/>
    <property type="evidence" value="ECO:0007669"/>
    <property type="project" value="UniProtKB-KW"/>
</dbReference>
<dbReference type="PROSITE" id="PS00455">
    <property type="entry name" value="AMP_BINDING"/>
    <property type="match status" value="1"/>
</dbReference>
<dbReference type="InterPro" id="IPR000873">
    <property type="entry name" value="AMP-dep_synth/lig_dom"/>
</dbReference>
<dbReference type="SUPFAM" id="SSF47336">
    <property type="entry name" value="ACP-like"/>
    <property type="match status" value="1"/>
</dbReference>
<dbReference type="Gene3D" id="3.30.300.30">
    <property type="match status" value="1"/>
</dbReference>
<dbReference type="FunFam" id="3.40.50.980:FF:000001">
    <property type="entry name" value="Non-ribosomal peptide synthetase"/>
    <property type="match status" value="1"/>
</dbReference>
<evidence type="ECO:0000256" key="1">
    <source>
        <dbReference type="ARBA" id="ARBA00001957"/>
    </source>
</evidence>
<proteinExistence type="inferred from homology"/>
<dbReference type="GO" id="GO:0008610">
    <property type="term" value="P:lipid biosynthetic process"/>
    <property type="evidence" value="ECO:0007669"/>
    <property type="project" value="UniProtKB-ARBA"/>
</dbReference>
<name>A0A4U2Y3S3_9BACL</name>
<dbReference type="Proteomes" id="UP000307841">
    <property type="component" value="Unassembled WGS sequence"/>
</dbReference>
<evidence type="ECO:0000256" key="3">
    <source>
        <dbReference type="ARBA" id="ARBA00022450"/>
    </source>
</evidence>
<reference evidence="9 10" key="1">
    <citation type="submission" date="2019-04" db="EMBL/GenBank/DDBJ databases">
        <title>Whole genome sequencing of Brevibacillus sp. TGS2-1.</title>
        <authorList>
            <person name="Choi A."/>
        </authorList>
    </citation>
    <scope>NUCLEOTIDE SEQUENCE [LARGE SCALE GENOMIC DNA]</scope>
    <source>
        <strain evidence="9 10">TGS2-1</strain>
    </source>
</reference>
<accession>A0A4U2Y3S3</accession>
<evidence type="ECO:0000256" key="2">
    <source>
        <dbReference type="ARBA" id="ARBA00006432"/>
    </source>
</evidence>
<keyword evidence="6" id="KW-0045">Antibiotic biosynthesis</keyword>
<keyword evidence="7" id="KW-0511">Multifunctional enzyme</keyword>
<dbReference type="PANTHER" id="PTHR45398:SF1">
    <property type="entry name" value="ENZYME, PUTATIVE (JCVI)-RELATED"/>
    <property type="match status" value="1"/>
</dbReference>
<dbReference type="InterPro" id="IPR025110">
    <property type="entry name" value="AMP-bd_C"/>
</dbReference>
<dbReference type="InterPro" id="IPR001242">
    <property type="entry name" value="Condensation_dom"/>
</dbReference>
<keyword evidence="10" id="KW-1185">Reference proteome</keyword>
<dbReference type="InterPro" id="IPR036736">
    <property type="entry name" value="ACP-like_sf"/>
</dbReference>
<dbReference type="GO" id="GO:0016874">
    <property type="term" value="F:ligase activity"/>
    <property type="evidence" value="ECO:0007669"/>
    <property type="project" value="UniProtKB-KW"/>
</dbReference>
<evidence type="ECO:0000256" key="5">
    <source>
        <dbReference type="ARBA" id="ARBA00022598"/>
    </source>
</evidence>
<dbReference type="NCBIfam" id="TIGR01720">
    <property type="entry name" value="NRPS-para261"/>
    <property type="match status" value="1"/>
</dbReference>
<dbReference type="Gene3D" id="3.40.50.980">
    <property type="match status" value="2"/>
</dbReference>
<comment type="cofactor">
    <cofactor evidence="1">
        <name>pantetheine 4'-phosphate</name>
        <dbReference type="ChEBI" id="CHEBI:47942"/>
    </cofactor>
</comment>
<evidence type="ECO:0000313" key="10">
    <source>
        <dbReference type="Proteomes" id="UP000307841"/>
    </source>
</evidence>
<dbReference type="Gene3D" id="3.30.559.10">
    <property type="entry name" value="Chloramphenicol acetyltransferase-like domain"/>
    <property type="match status" value="2"/>
</dbReference>
<dbReference type="InterPro" id="IPR010060">
    <property type="entry name" value="NRPS_synth"/>
</dbReference>
<dbReference type="Gene3D" id="2.30.38.10">
    <property type="entry name" value="Luciferase, Domain 3"/>
    <property type="match status" value="1"/>
</dbReference>
<dbReference type="Pfam" id="PF00550">
    <property type="entry name" value="PP-binding"/>
    <property type="match status" value="1"/>
</dbReference>
<dbReference type="Pfam" id="PF00501">
    <property type="entry name" value="AMP-binding"/>
    <property type="match status" value="1"/>
</dbReference>
<dbReference type="Pfam" id="PF13193">
    <property type="entry name" value="AMP-binding_C"/>
    <property type="match status" value="1"/>
</dbReference>
<keyword evidence="5" id="KW-0436">Ligase</keyword>
<dbReference type="PROSITE" id="PS50075">
    <property type="entry name" value="CARRIER"/>
    <property type="match status" value="1"/>
</dbReference>
<keyword evidence="4" id="KW-0597">Phosphoprotein</keyword>
<dbReference type="InterPro" id="IPR010071">
    <property type="entry name" value="AA_adenyl_dom"/>
</dbReference>
<evidence type="ECO:0000256" key="4">
    <source>
        <dbReference type="ARBA" id="ARBA00022553"/>
    </source>
</evidence>
<dbReference type="InterPro" id="IPR020845">
    <property type="entry name" value="AMP-binding_CS"/>
</dbReference>
<evidence type="ECO:0000256" key="7">
    <source>
        <dbReference type="ARBA" id="ARBA00023268"/>
    </source>
</evidence>
<protein>
    <submittedName>
        <fullName evidence="9">Amino acid adenylation domain-containing protein</fullName>
    </submittedName>
</protein>
<dbReference type="InterPro" id="IPR023213">
    <property type="entry name" value="CAT-like_dom_sf"/>
</dbReference>
<dbReference type="InterPro" id="IPR006162">
    <property type="entry name" value="Ppantetheine_attach_site"/>
</dbReference>
<comment type="similarity">
    <text evidence="2">Belongs to the ATP-dependent AMP-binding enzyme family.</text>
</comment>
<dbReference type="NCBIfam" id="TIGR01733">
    <property type="entry name" value="AA-adenyl-dom"/>
    <property type="match status" value="1"/>
</dbReference>
<dbReference type="PROSITE" id="PS00012">
    <property type="entry name" value="PHOSPHOPANTETHEINE"/>
    <property type="match status" value="1"/>
</dbReference>
<dbReference type="EMBL" id="SZNK01000001">
    <property type="protein sequence ID" value="TKI55059.1"/>
    <property type="molecule type" value="Genomic_DNA"/>
</dbReference>